<sequence>MKYLIIILLFFTYASSAQVRKPICTEGRLRGFHEMLVSQKENIEQPTEDEEEWYSFPWHVSSLLEDPQFLMLFNNPNSFYTCYEQIINQKNLSHRSKYFAILSMGKLSLTKYILIVRQTYRAYLDGLVNEYVLEESFQQSFLEGSIFTKNKNNSKVLQLLEEVSNDPKIPLPLKKTVHNIIK</sequence>
<proteinExistence type="predicted"/>
<dbReference type="AlphaFoldDB" id="A0A2S7IHL8"/>
<accession>A0A2S7IHL8</accession>
<evidence type="ECO:0000313" key="1">
    <source>
        <dbReference type="EMBL" id="PQA55127.1"/>
    </source>
</evidence>
<evidence type="ECO:0000313" key="2">
    <source>
        <dbReference type="Proteomes" id="UP000239590"/>
    </source>
</evidence>
<dbReference type="EMBL" id="PTRA01000005">
    <property type="protein sequence ID" value="PQA55127.1"/>
    <property type="molecule type" value="Genomic_DNA"/>
</dbReference>
<keyword evidence="2" id="KW-1185">Reference proteome</keyword>
<organism evidence="1 2">
    <name type="scientific">Siphonobacter curvatus</name>
    <dbReference type="NCBI Taxonomy" id="2094562"/>
    <lineage>
        <taxon>Bacteria</taxon>
        <taxon>Pseudomonadati</taxon>
        <taxon>Bacteroidota</taxon>
        <taxon>Cytophagia</taxon>
        <taxon>Cytophagales</taxon>
        <taxon>Cytophagaceae</taxon>
        <taxon>Siphonobacter</taxon>
    </lineage>
</organism>
<name>A0A2S7IHL8_9BACT</name>
<dbReference type="Proteomes" id="UP000239590">
    <property type="component" value="Unassembled WGS sequence"/>
</dbReference>
<comment type="caution">
    <text evidence="1">The sequence shown here is derived from an EMBL/GenBank/DDBJ whole genome shotgun (WGS) entry which is preliminary data.</text>
</comment>
<dbReference type="RefSeq" id="WP_104715443.1">
    <property type="nucleotide sequence ID" value="NZ_PTRA01000005.1"/>
</dbReference>
<reference evidence="2" key="1">
    <citation type="submission" date="2018-02" db="EMBL/GenBank/DDBJ databases">
        <title>Genome sequencing of Solimonas sp. HR-BB.</title>
        <authorList>
            <person name="Lee Y."/>
            <person name="Jeon C.O."/>
        </authorList>
    </citation>
    <scope>NUCLEOTIDE SEQUENCE [LARGE SCALE GENOMIC DNA]</scope>
    <source>
        <strain evidence="2">HR-U</strain>
    </source>
</reference>
<gene>
    <name evidence="1" type="ORF">C5O19_21545</name>
</gene>
<protein>
    <submittedName>
        <fullName evidence="1">Uncharacterized protein</fullName>
    </submittedName>
</protein>